<evidence type="ECO:0000256" key="1">
    <source>
        <dbReference type="ARBA" id="ARBA00006594"/>
    </source>
</evidence>
<dbReference type="GO" id="GO:0008170">
    <property type="term" value="F:N-methyltransferase activity"/>
    <property type="evidence" value="ECO:0007669"/>
    <property type="project" value="InterPro"/>
</dbReference>
<dbReference type="GO" id="GO:0003677">
    <property type="term" value="F:DNA binding"/>
    <property type="evidence" value="ECO:0007669"/>
    <property type="project" value="InterPro"/>
</dbReference>
<dbReference type="SUPFAM" id="SSF53335">
    <property type="entry name" value="S-adenosyl-L-methionine-dependent methyltransferases"/>
    <property type="match status" value="1"/>
</dbReference>
<dbReference type="AlphaFoldDB" id="I5D6R8"/>
<organism evidence="7 8">
    <name type="scientific">Mycoplasmopsis agalactiae 14628</name>
    <dbReference type="NCBI Taxonomy" id="1110504"/>
    <lineage>
        <taxon>Bacteria</taxon>
        <taxon>Bacillati</taxon>
        <taxon>Mycoplasmatota</taxon>
        <taxon>Mycoplasmoidales</taxon>
        <taxon>Metamycoplasmataceae</taxon>
        <taxon>Mycoplasmopsis</taxon>
    </lineage>
</organism>
<dbReference type="InterPro" id="IPR002295">
    <property type="entry name" value="N4/N6-MTase_EcoPI_Mod-like"/>
</dbReference>
<keyword evidence="2 7" id="KW-0489">Methyltransferase</keyword>
<evidence type="ECO:0000313" key="7">
    <source>
        <dbReference type="EMBL" id="EIN15377.1"/>
    </source>
</evidence>
<accession>I5D6R8</accession>
<dbReference type="PANTHER" id="PTHR13370">
    <property type="entry name" value="RNA METHYLASE-RELATED"/>
    <property type="match status" value="1"/>
</dbReference>
<proteinExistence type="inferred from homology"/>
<evidence type="ECO:0000256" key="2">
    <source>
        <dbReference type="ARBA" id="ARBA00022603"/>
    </source>
</evidence>
<dbReference type="PRINTS" id="PR00508">
    <property type="entry name" value="S21N4MTFRASE"/>
</dbReference>
<dbReference type="PROSITE" id="PS00092">
    <property type="entry name" value="N6_MTASE"/>
    <property type="match status" value="1"/>
</dbReference>
<dbReference type="RefSeq" id="WP_004023839.1">
    <property type="nucleotide sequence ID" value="NZ_AJPR01000003.1"/>
</dbReference>
<dbReference type="Proteomes" id="UP000003181">
    <property type="component" value="Unassembled WGS sequence"/>
</dbReference>
<comment type="similarity">
    <text evidence="1">Belongs to the N(4)/N(6)-methyltransferase family.</text>
</comment>
<dbReference type="Gene3D" id="3.40.50.150">
    <property type="entry name" value="Vaccinia Virus protein VP39"/>
    <property type="match status" value="2"/>
</dbReference>
<keyword evidence="3 7" id="KW-0808">Transferase</keyword>
<dbReference type="PATRIC" id="fig|1110504.5.peg.66"/>
<evidence type="ECO:0000256" key="4">
    <source>
        <dbReference type="ARBA" id="ARBA00022691"/>
    </source>
</evidence>
<evidence type="ECO:0000259" key="5">
    <source>
        <dbReference type="Pfam" id="PF01555"/>
    </source>
</evidence>
<evidence type="ECO:0000313" key="8">
    <source>
        <dbReference type="Proteomes" id="UP000003181"/>
    </source>
</evidence>
<evidence type="ECO:0000259" key="6">
    <source>
        <dbReference type="Pfam" id="PF12564"/>
    </source>
</evidence>
<dbReference type="Pfam" id="PF01555">
    <property type="entry name" value="N6_N4_Mtase"/>
    <property type="match status" value="1"/>
</dbReference>
<dbReference type="STRING" id="1110504.MAGb_0640"/>
<reference evidence="7 8" key="1">
    <citation type="journal article" date="2012" name="Appl. Environ. Microbiol.">
        <title>Emergence of Atypical Mycoplasma agalactiae Strains Harboring a New Prophage and Associated with an Alpine Wild Ungulate Mortality Episode.</title>
        <authorList>
            <person name="Tardy F."/>
            <person name="Baranowski E."/>
            <person name="Nouvel L.X."/>
            <person name="Mick V."/>
            <person name="Manso-Silvan L."/>
            <person name="Thiaucourt F."/>
            <person name="Thebault P."/>
            <person name="Breton M."/>
            <person name="Sirand-Pugnet P."/>
            <person name="Blanchard A."/>
            <person name="Garnier A."/>
            <person name="Gibert P."/>
            <person name="Game Y."/>
            <person name="Poumarat F."/>
            <person name="Citti C."/>
        </authorList>
    </citation>
    <scope>NUCLEOTIDE SEQUENCE [LARGE SCALE GENOMIC DNA]</scope>
    <source>
        <strain evidence="7 8">14628</strain>
    </source>
</reference>
<dbReference type="EMBL" id="AJPR01000003">
    <property type="protein sequence ID" value="EIN15377.1"/>
    <property type="molecule type" value="Genomic_DNA"/>
</dbReference>
<sequence>MKINIFKTVEKLLKTNERYVSGDNKLLKAIVYQDAIRMDEQLLDILLSNDLIKETFFKNVKNTLIFDKHKFTRFVESKEFLEDSYTSYINKIGLTSNGEFISNSNDVVLDFPFKDCYLQGGQDKNDQKRKEIFYNELIASDEVRQMLAPKVLGNAKRYTKTGVEEVNQFDENDNLIIKGNNLIALASLLKRYEGKVKCIYIDPPYNTGNDSFNYNDKFNHSSWLVFMKNRLELAKMLLRDDGLIFVQCDDNEQAYLKVLMDEIFSRENHYGTLIQLKKNTQNDSKTVQRNHEYIHIYTKNSQPLLLKYENTISKTVYKQQNGKMFYYGRDTGASSGHDKLIERKNLGYTIYYFEGIKSNLEKHIQKLNSIQNSEYLEFKIIENGEMFSHAIAIMDYDVSKVQNTSTIDEIYKSDESLIEIGYIPIRPPLRIGNKLGCWTWNIANFKDLWNNDEVIIKNNKNVIKKEFVDKDNVIEIGDRLLFTKTNILPIQSILMENTIINTPNSQGTSHLNALFNEKKFNNPKSEFLLYKIIEISTKPNDIVLDFFLGSGTTAAVAHKMNRRYIGIEQMDYIQDISVERLKKVIDGEQGGISKSVNWQGGGSFVYCELLENAQQLINNIQKSDETSIIEIKNKVFKDERIIPYLTASELEQTQKEFGNLSLEDKKKVLIKIIDKNKLYINYSEIDDENYNMNQNDKDFSDSFYKGE</sequence>
<feature type="domain" description="DNA methylase N-4/N-6" evidence="5">
    <location>
        <begin position="196"/>
        <end position="578"/>
    </location>
</feature>
<dbReference type="InterPro" id="IPR002941">
    <property type="entry name" value="DNA_methylase_N4/N6"/>
</dbReference>
<gene>
    <name evidence="7" type="ORF">MAGb_0640</name>
</gene>
<dbReference type="InterPro" id="IPR022221">
    <property type="entry name" value="TypeIII_RM_meth"/>
</dbReference>
<dbReference type="PIRSF" id="PIRSF015855">
    <property type="entry name" value="TypeIII_Mtase_mKpnI"/>
    <property type="match status" value="1"/>
</dbReference>
<dbReference type="GO" id="GO:0032259">
    <property type="term" value="P:methylation"/>
    <property type="evidence" value="ECO:0007669"/>
    <property type="project" value="UniProtKB-KW"/>
</dbReference>
<feature type="domain" description="Type III restriction/modification enzyme methylation subunit" evidence="6">
    <location>
        <begin position="39"/>
        <end position="94"/>
    </location>
</feature>
<dbReference type="PANTHER" id="PTHR13370:SF3">
    <property type="entry name" value="TRNA (GUANINE(10)-N2)-METHYLTRANSFERASE HOMOLOG"/>
    <property type="match status" value="1"/>
</dbReference>
<dbReference type="Pfam" id="PF12564">
    <property type="entry name" value="TypeIII_RM_meth"/>
    <property type="match status" value="1"/>
</dbReference>
<dbReference type="InterPro" id="IPR029063">
    <property type="entry name" value="SAM-dependent_MTases_sf"/>
</dbReference>
<protein>
    <submittedName>
        <fullName evidence="7">Type III restriction modification system N6-adenine DNA methyltransferase subunit, Mod</fullName>
    </submittedName>
</protein>
<keyword evidence="4" id="KW-0949">S-adenosyl-L-methionine</keyword>
<dbReference type="InterPro" id="IPR001091">
    <property type="entry name" value="RM_Methyltransferase"/>
</dbReference>
<name>I5D6R8_MYCAA</name>
<comment type="caution">
    <text evidence="7">The sequence shown here is derived from an EMBL/GenBank/DDBJ whole genome shotgun (WGS) entry which is preliminary data.</text>
</comment>
<dbReference type="InterPro" id="IPR002052">
    <property type="entry name" value="DNA_methylase_N6_adenine_CS"/>
</dbReference>
<dbReference type="GO" id="GO:0005737">
    <property type="term" value="C:cytoplasm"/>
    <property type="evidence" value="ECO:0007669"/>
    <property type="project" value="TreeGrafter"/>
</dbReference>
<evidence type="ECO:0000256" key="3">
    <source>
        <dbReference type="ARBA" id="ARBA00022679"/>
    </source>
</evidence>